<protein>
    <recommendedName>
        <fullName evidence="4">Outer membrane protein assembly factor BamE</fullName>
    </recommendedName>
</protein>
<name>W0P0B6_BUCMP</name>
<comment type="similarity">
    <text evidence="4">Belongs to the BamE family.</text>
</comment>
<sequence>MNNYIIILLIAVFFSSCSNLAKQKYDSSLEEMHLNQKYLNKNYIGMTRKQIIYMFGIPIISDSFNDVYHYHIYAERSKNIFQEEILSLYFKNNQVFSYNIR</sequence>
<reference evidence="6 7" key="1">
    <citation type="journal article" date="2013" name="BMC Genomics">
        <title>Comparative analysis of genome sequences from four strains of the Buchnera aphidicola Mp endosymbion of the green peach aphid, Myzus persicae.</title>
        <authorList>
            <person name="Jiang Z."/>
            <person name="Jones D.H."/>
            <person name="Khuri S."/>
            <person name="Tsinoremas N.F."/>
            <person name="Wyss T."/>
            <person name="Jander G."/>
            <person name="Wilson A.C."/>
        </authorList>
    </citation>
    <scope>NUCLEOTIDE SEQUENCE [LARGE SCALE GENOMIC DNA]</scope>
    <source>
        <strain evidence="7">str. USDA (Myzus persicae)</strain>
    </source>
</reference>
<dbReference type="InterPro" id="IPR007450">
    <property type="entry name" value="BamE_dom"/>
</dbReference>
<dbReference type="Pfam" id="PF04355">
    <property type="entry name" value="BamE"/>
    <property type="match status" value="1"/>
</dbReference>
<comment type="subunit">
    <text evidence="4">Part of the Bam complex, which is composed of the outer membrane protein BamA, and four lipoproteins BamB, BamC, BamD and BamE.</text>
</comment>
<organism evidence="6 7">
    <name type="scientific">Buchnera aphidicola str. USDA</name>
    <name type="common">Myzus persicae</name>
    <dbReference type="NCBI Taxonomy" id="1009856"/>
    <lineage>
        <taxon>Bacteria</taxon>
        <taxon>Pseudomonadati</taxon>
        <taxon>Pseudomonadota</taxon>
        <taxon>Gammaproteobacteria</taxon>
        <taxon>Enterobacterales</taxon>
        <taxon>Erwiniaceae</taxon>
        <taxon>Buchnera</taxon>
    </lineage>
</organism>
<dbReference type="PATRIC" id="fig|1009856.3.peg.178"/>
<dbReference type="HAMAP" id="MF_00925">
    <property type="entry name" value="OM_assembly_BamE"/>
    <property type="match status" value="1"/>
</dbReference>
<dbReference type="EMBL" id="CP002697">
    <property type="protein sequence ID" value="AHG60186.1"/>
    <property type="molecule type" value="Genomic_DNA"/>
</dbReference>
<feature type="domain" description="Outer membrane protein assembly factor BamE" evidence="5">
    <location>
        <begin position="34"/>
        <end position="97"/>
    </location>
</feature>
<dbReference type="HOGENOM" id="CLU_2272055_0_0_6"/>
<dbReference type="GO" id="GO:0043165">
    <property type="term" value="P:Gram-negative-bacterium-type cell outer membrane assembly"/>
    <property type="evidence" value="ECO:0007669"/>
    <property type="project" value="UniProtKB-UniRule"/>
</dbReference>
<keyword evidence="2 4" id="KW-0472">Membrane</keyword>
<keyword evidence="1 4" id="KW-0732">Signal</keyword>
<keyword evidence="3 4" id="KW-0998">Cell outer membrane</keyword>
<evidence type="ECO:0000256" key="2">
    <source>
        <dbReference type="ARBA" id="ARBA00023136"/>
    </source>
</evidence>
<dbReference type="RefSeq" id="WP_025368831.1">
    <property type="nucleotide sequence ID" value="NZ_CP002697.1"/>
</dbReference>
<evidence type="ECO:0000313" key="6">
    <source>
        <dbReference type="EMBL" id="AHG60186.1"/>
    </source>
</evidence>
<accession>W0P0B6</accession>
<evidence type="ECO:0000256" key="3">
    <source>
        <dbReference type="ARBA" id="ARBA00023237"/>
    </source>
</evidence>
<dbReference type="InterPro" id="IPR026592">
    <property type="entry name" value="BamE"/>
</dbReference>
<proteinExistence type="inferred from homology"/>
<dbReference type="GO" id="GO:0009279">
    <property type="term" value="C:cell outer membrane"/>
    <property type="evidence" value="ECO:0007669"/>
    <property type="project" value="UniProtKB-SubCell"/>
</dbReference>
<dbReference type="AlphaFoldDB" id="W0P0B6"/>
<dbReference type="InterPro" id="IPR037873">
    <property type="entry name" value="BamE-like"/>
</dbReference>
<evidence type="ECO:0000313" key="7">
    <source>
        <dbReference type="Proteomes" id="UP000019087"/>
    </source>
</evidence>
<dbReference type="GO" id="GO:0051205">
    <property type="term" value="P:protein insertion into membrane"/>
    <property type="evidence" value="ECO:0007669"/>
    <property type="project" value="UniProtKB-UniRule"/>
</dbReference>
<evidence type="ECO:0000256" key="1">
    <source>
        <dbReference type="ARBA" id="ARBA00022729"/>
    </source>
</evidence>
<dbReference type="KEGG" id="bapu:BUMPUSDA_CDS00408"/>
<evidence type="ECO:0000256" key="4">
    <source>
        <dbReference type="HAMAP-Rule" id="MF_00925"/>
    </source>
</evidence>
<dbReference type="Gene3D" id="3.30.1450.10">
    <property type="match status" value="1"/>
</dbReference>
<comment type="function">
    <text evidence="4">Part of the outer membrane protein assembly complex, which is involved in assembly and insertion of beta-barrel proteins into the outer membrane.</text>
</comment>
<evidence type="ECO:0000259" key="5">
    <source>
        <dbReference type="Pfam" id="PF04355"/>
    </source>
</evidence>
<comment type="subcellular location">
    <subcellularLocation>
        <location evidence="4">Cell outer membrane</location>
    </subcellularLocation>
</comment>
<gene>
    <name evidence="6" type="primary">smpa</name>
    <name evidence="4" type="synonym">bamE</name>
    <name evidence="6" type="ORF">BUMPUSDA_CDS00408</name>
</gene>
<dbReference type="Proteomes" id="UP000019087">
    <property type="component" value="Chromosome"/>
</dbReference>